<dbReference type="PANTHER" id="PTHR30069:SF27">
    <property type="entry name" value="BLL4766 PROTEIN"/>
    <property type="match status" value="1"/>
</dbReference>
<dbReference type="Pfam" id="PF07715">
    <property type="entry name" value="Plug"/>
    <property type="match status" value="1"/>
</dbReference>
<keyword evidence="3 8" id="KW-1134">Transmembrane beta strand</keyword>
<evidence type="ECO:0000259" key="10">
    <source>
        <dbReference type="Pfam" id="PF00593"/>
    </source>
</evidence>
<evidence type="ECO:0000259" key="11">
    <source>
        <dbReference type="Pfam" id="PF07715"/>
    </source>
</evidence>
<keyword evidence="13" id="KW-1185">Reference proteome</keyword>
<dbReference type="InterPro" id="IPR012910">
    <property type="entry name" value="Plug_dom"/>
</dbReference>
<dbReference type="PANTHER" id="PTHR30069">
    <property type="entry name" value="TONB-DEPENDENT OUTER MEMBRANE RECEPTOR"/>
    <property type="match status" value="1"/>
</dbReference>
<dbReference type="EMBL" id="JARXIC010000017">
    <property type="protein sequence ID" value="MDQ8195007.1"/>
    <property type="molecule type" value="Genomic_DNA"/>
</dbReference>
<evidence type="ECO:0000256" key="4">
    <source>
        <dbReference type="ARBA" id="ARBA00022692"/>
    </source>
</evidence>
<evidence type="ECO:0000256" key="7">
    <source>
        <dbReference type="ARBA" id="ARBA00023237"/>
    </source>
</evidence>
<evidence type="ECO:0000256" key="8">
    <source>
        <dbReference type="PROSITE-ProRule" id="PRU01360"/>
    </source>
</evidence>
<dbReference type="Proteomes" id="UP001243717">
    <property type="component" value="Unassembled WGS sequence"/>
</dbReference>
<keyword evidence="12" id="KW-0675">Receptor</keyword>
<evidence type="ECO:0000256" key="5">
    <source>
        <dbReference type="ARBA" id="ARBA00023077"/>
    </source>
</evidence>
<feature type="domain" description="TonB-dependent receptor-like beta-barrel" evidence="10">
    <location>
        <begin position="241"/>
        <end position="626"/>
    </location>
</feature>
<keyword evidence="4 8" id="KW-0812">Transmembrane</keyword>
<dbReference type="InterPro" id="IPR036942">
    <property type="entry name" value="Beta-barrel_TonB_sf"/>
</dbReference>
<dbReference type="SUPFAM" id="SSF56935">
    <property type="entry name" value="Porins"/>
    <property type="match status" value="1"/>
</dbReference>
<evidence type="ECO:0000256" key="2">
    <source>
        <dbReference type="ARBA" id="ARBA00022448"/>
    </source>
</evidence>
<evidence type="ECO:0000256" key="1">
    <source>
        <dbReference type="ARBA" id="ARBA00004571"/>
    </source>
</evidence>
<protein>
    <submittedName>
        <fullName evidence="12">TonB-dependent receptor</fullName>
    </submittedName>
</protein>
<evidence type="ECO:0000256" key="6">
    <source>
        <dbReference type="ARBA" id="ARBA00023136"/>
    </source>
</evidence>
<dbReference type="Gene3D" id="2.170.130.10">
    <property type="entry name" value="TonB-dependent receptor, plug domain"/>
    <property type="match status" value="1"/>
</dbReference>
<dbReference type="InterPro" id="IPR039426">
    <property type="entry name" value="TonB-dep_rcpt-like"/>
</dbReference>
<comment type="similarity">
    <text evidence="8 9">Belongs to the TonB-dependent receptor family.</text>
</comment>
<evidence type="ECO:0000256" key="3">
    <source>
        <dbReference type="ARBA" id="ARBA00022452"/>
    </source>
</evidence>
<dbReference type="InterPro" id="IPR000531">
    <property type="entry name" value="Beta-barrel_TonB"/>
</dbReference>
<proteinExistence type="inferred from homology"/>
<dbReference type="RefSeq" id="WP_308985468.1">
    <property type="nucleotide sequence ID" value="NZ_JARXIC010000017.1"/>
</dbReference>
<dbReference type="Pfam" id="PF00593">
    <property type="entry name" value="TonB_dep_Rec_b-barrel"/>
    <property type="match status" value="1"/>
</dbReference>
<sequence>MEYTLTRKIFLPIAVLSTVSSSLLSPLLIAEELASPEPVDILASTLVSAPRFMDVDTNIASRVQLIDAETIANSGATDLVQLLRHEANIHFRSTSGNSAQSEVSMGGFGENSGQRVLIILDGQRLNTADLAQINWLSIPLGLVESVEVIHGGQSALYGNNAVGGVIKINTRRPTENASGQFQVSGGSFDSYNAQMSYSGRTGGLGYSVHAQHDETDGYRDNSQYEANAGGVKLSWMGSDWLDAYVAVNAVDSEYGLPGPLTRAEFSADPTFSKEYENFGEEQIVYYRAGLDLYLTDTLSFAVDSGYTDREVYAIYYDYSGPTPSFPFELTSEYSIFSISPSLTFSMDSVTAVVGVDYYDDAVDVSTTYGDSEYARETFAGFGSVSYSLTENWMLTASARYEEVATDGVNGGVDLAQVEDDQYAWSLGAIRQYEATGRIYGTVRRFYRYPATDEILVYFPSLSFNPELNAENGYELELGADWSIRDVSVGGRVYQQWMQDEIIYANYTNMNLDETNRLGADLYLNWQINEALSARFDYSWVNAEIGDGVFDGSAIPLVPEHKIRYWLHYQANESIRLSAGATYTHDLYIGGDFANTSGALSDYILVDLSARIRVNEQMELFVTVDNLLDKKYVSTAFDVDVLYPGAGRSAKLGMLWKF</sequence>
<dbReference type="InterPro" id="IPR037066">
    <property type="entry name" value="Plug_dom_sf"/>
</dbReference>
<evidence type="ECO:0000313" key="12">
    <source>
        <dbReference type="EMBL" id="MDQ8195007.1"/>
    </source>
</evidence>
<reference evidence="12 13" key="1">
    <citation type="submission" date="2023-04" db="EMBL/GenBank/DDBJ databases">
        <title>A novel bacteria isolated from coastal sediment.</title>
        <authorList>
            <person name="Liu X.-J."/>
            <person name="Du Z.-J."/>
        </authorList>
    </citation>
    <scope>NUCLEOTIDE SEQUENCE [LARGE SCALE GENOMIC DNA]</scope>
    <source>
        <strain evidence="12 13">SDUM461004</strain>
    </source>
</reference>
<keyword evidence="2 8" id="KW-0813">Transport</keyword>
<keyword evidence="6 8" id="KW-0472">Membrane</keyword>
<dbReference type="PROSITE" id="PS52016">
    <property type="entry name" value="TONB_DEPENDENT_REC_3"/>
    <property type="match status" value="1"/>
</dbReference>
<dbReference type="CDD" id="cd01347">
    <property type="entry name" value="ligand_gated_channel"/>
    <property type="match status" value="1"/>
</dbReference>
<feature type="domain" description="TonB-dependent receptor plug" evidence="11">
    <location>
        <begin position="59"/>
        <end position="165"/>
    </location>
</feature>
<evidence type="ECO:0000313" key="13">
    <source>
        <dbReference type="Proteomes" id="UP001243717"/>
    </source>
</evidence>
<keyword evidence="7 8" id="KW-0998">Cell outer membrane</keyword>
<dbReference type="Gene3D" id="2.40.170.20">
    <property type="entry name" value="TonB-dependent receptor, beta-barrel domain"/>
    <property type="match status" value="1"/>
</dbReference>
<evidence type="ECO:0000256" key="9">
    <source>
        <dbReference type="RuleBase" id="RU003357"/>
    </source>
</evidence>
<keyword evidence="5 9" id="KW-0798">TonB box</keyword>
<accession>A0ABU1AJX7</accession>
<gene>
    <name evidence="12" type="ORF">QEH59_11260</name>
</gene>
<comment type="caution">
    <text evidence="12">The sequence shown here is derived from an EMBL/GenBank/DDBJ whole genome shotgun (WGS) entry which is preliminary data.</text>
</comment>
<organism evidence="12 13">
    <name type="scientific">Thalassobacterium sedimentorum</name>
    <dbReference type="NCBI Taxonomy" id="3041258"/>
    <lineage>
        <taxon>Bacteria</taxon>
        <taxon>Pseudomonadati</taxon>
        <taxon>Verrucomicrobiota</taxon>
        <taxon>Opitutia</taxon>
        <taxon>Puniceicoccales</taxon>
        <taxon>Coraliomargaritaceae</taxon>
        <taxon>Thalassobacterium</taxon>
    </lineage>
</organism>
<comment type="subcellular location">
    <subcellularLocation>
        <location evidence="1 8">Cell outer membrane</location>
        <topology evidence="1 8">Multi-pass membrane protein</topology>
    </subcellularLocation>
</comment>
<name>A0ABU1AJX7_9BACT</name>